<name>U4LJU2_PYROM</name>
<organism evidence="1 2">
    <name type="scientific">Pyronema omphalodes (strain CBS 100304)</name>
    <name type="common">Pyronema confluens</name>
    <dbReference type="NCBI Taxonomy" id="1076935"/>
    <lineage>
        <taxon>Eukaryota</taxon>
        <taxon>Fungi</taxon>
        <taxon>Dikarya</taxon>
        <taxon>Ascomycota</taxon>
        <taxon>Pezizomycotina</taxon>
        <taxon>Pezizomycetes</taxon>
        <taxon>Pezizales</taxon>
        <taxon>Pyronemataceae</taxon>
        <taxon>Pyronema</taxon>
    </lineage>
</organism>
<dbReference type="Proteomes" id="UP000018144">
    <property type="component" value="Unassembled WGS sequence"/>
</dbReference>
<sequence length="98" mass="10652">MVMSCTKFVEPPIPRYDESELSCPCALGTNSSICSPVCGESMDGAPGDDHKNHRLPKCKVHNMKTPPIIHPGRSISDLVSLPAWKQPSLPTSPDTDYC</sequence>
<accession>U4LJU2</accession>
<proteinExistence type="predicted"/>
<reference evidence="1 2" key="1">
    <citation type="journal article" date="2013" name="PLoS Genet.">
        <title>The genome and development-dependent transcriptomes of Pyronema confluens: a window into fungal evolution.</title>
        <authorList>
            <person name="Traeger S."/>
            <person name="Altegoer F."/>
            <person name="Freitag M."/>
            <person name="Gabaldon T."/>
            <person name="Kempken F."/>
            <person name="Kumar A."/>
            <person name="Marcet-Houben M."/>
            <person name="Poggeler S."/>
            <person name="Stajich J.E."/>
            <person name="Nowrousian M."/>
        </authorList>
    </citation>
    <scope>NUCLEOTIDE SEQUENCE [LARGE SCALE GENOMIC DNA]</scope>
    <source>
        <strain evidence="2">CBS 100304</strain>
        <tissue evidence="1">Vegetative mycelium</tissue>
    </source>
</reference>
<keyword evidence="2" id="KW-1185">Reference proteome</keyword>
<protein>
    <submittedName>
        <fullName evidence="1">Uncharacterized protein</fullName>
    </submittedName>
</protein>
<dbReference type="EMBL" id="HF935726">
    <property type="protein sequence ID" value="CCX12902.1"/>
    <property type="molecule type" value="Genomic_DNA"/>
</dbReference>
<evidence type="ECO:0000313" key="1">
    <source>
        <dbReference type="EMBL" id="CCX12902.1"/>
    </source>
</evidence>
<gene>
    <name evidence="1" type="ORF">PCON_12496</name>
</gene>
<evidence type="ECO:0000313" key="2">
    <source>
        <dbReference type="Proteomes" id="UP000018144"/>
    </source>
</evidence>
<dbReference type="AlphaFoldDB" id="U4LJU2"/>